<protein>
    <recommendedName>
        <fullName evidence="4">Phosphatidylinositol-4-phosphate 5-kinase</fullName>
    </recommendedName>
</protein>
<proteinExistence type="predicted"/>
<evidence type="ECO:0000256" key="2">
    <source>
        <dbReference type="SAM" id="MobiDB-lite"/>
    </source>
</evidence>
<feature type="compositionally biased region" description="Basic residues" evidence="2">
    <location>
        <begin position="1"/>
        <end position="22"/>
    </location>
</feature>
<dbReference type="PANTHER" id="PTHR23084:SF263">
    <property type="entry name" value="MORN REPEAT-CONTAINING PROTEIN 1"/>
    <property type="match status" value="1"/>
</dbReference>
<feature type="region of interest" description="Disordered" evidence="2">
    <location>
        <begin position="1"/>
        <end position="44"/>
    </location>
</feature>
<keyword evidence="1" id="KW-0677">Repeat</keyword>
<feature type="region of interest" description="Disordered" evidence="2">
    <location>
        <begin position="336"/>
        <end position="358"/>
    </location>
</feature>
<dbReference type="SMART" id="SM00698">
    <property type="entry name" value="MORN"/>
    <property type="match status" value="5"/>
</dbReference>
<dbReference type="InterPro" id="IPR003409">
    <property type="entry name" value="MORN"/>
</dbReference>
<dbReference type="EMBL" id="MN740893">
    <property type="protein sequence ID" value="QHU16932.1"/>
    <property type="molecule type" value="Genomic_DNA"/>
</dbReference>
<dbReference type="PANTHER" id="PTHR23084">
    <property type="entry name" value="PHOSPHATIDYLINOSITOL-4-PHOSPHATE 5-KINASE RELATED"/>
    <property type="match status" value="1"/>
</dbReference>
<dbReference type="Pfam" id="PF02493">
    <property type="entry name" value="MORN"/>
    <property type="match status" value="6"/>
</dbReference>
<sequence>MTNKSKKYRNNKLKRNFSKKRQIGGGNYDGEWKDGKKHGQGKMTYNNRDIYEGEWKDDKRHGHGKYSFIDGEVYEGEWKNGQRDGQGKMAYKNGNLYEGEWKDGKREGQGKIIYSIGQEYLYEGNWKDNMKNGPGKIIERDDKVFEGEWKDDKPYDKKEIQKTTTKELTISNTNYKKCLEQSIYDFIELTYVNVEDFMNEDKDNLVFKFGDFFYGVNKKNITSIYKNDKEKVYCCFKIDDTRIVPRRANLDLANIYFYLNKLGIPAGIVKREYIQKILDDETNKLYEIIETTQKCEAITTKGVLGPTTIQSGTHHCQSGTNNTIYEIQIIKEETTGGKKYKKSSRKNKTVNTPKKKNL</sequence>
<evidence type="ECO:0000256" key="1">
    <source>
        <dbReference type="ARBA" id="ARBA00022737"/>
    </source>
</evidence>
<evidence type="ECO:0008006" key="4">
    <source>
        <dbReference type="Google" id="ProtNLM"/>
    </source>
</evidence>
<name>A0A6C0KG05_9ZZZZ</name>
<accession>A0A6C0KG05</accession>
<dbReference type="AlphaFoldDB" id="A0A6C0KG05"/>
<dbReference type="Gene3D" id="2.20.110.10">
    <property type="entry name" value="Histone H3 K4-specific methyltransferase SET7/9 N-terminal domain"/>
    <property type="match status" value="2"/>
</dbReference>
<reference evidence="3" key="1">
    <citation type="journal article" date="2020" name="Nature">
        <title>Giant virus diversity and host interactions through global metagenomics.</title>
        <authorList>
            <person name="Schulz F."/>
            <person name="Roux S."/>
            <person name="Paez-Espino D."/>
            <person name="Jungbluth S."/>
            <person name="Walsh D.A."/>
            <person name="Denef V.J."/>
            <person name="McMahon K.D."/>
            <person name="Konstantinidis K.T."/>
            <person name="Eloe-Fadrosh E.A."/>
            <person name="Kyrpides N.C."/>
            <person name="Woyke T."/>
        </authorList>
    </citation>
    <scope>NUCLEOTIDE SEQUENCE</scope>
    <source>
        <strain evidence="3">GVMAG-S-3300012000-53</strain>
    </source>
</reference>
<dbReference type="SUPFAM" id="SSF82185">
    <property type="entry name" value="Histone H3 K4-specific methyltransferase SET7/9 N-terminal domain"/>
    <property type="match status" value="1"/>
</dbReference>
<evidence type="ECO:0000313" key="3">
    <source>
        <dbReference type="EMBL" id="QHU16932.1"/>
    </source>
</evidence>
<organism evidence="3">
    <name type="scientific">viral metagenome</name>
    <dbReference type="NCBI Taxonomy" id="1070528"/>
    <lineage>
        <taxon>unclassified sequences</taxon>
        <taxon>metagenomes</taxon>
        <taxon>organismal metagenomes</taxon>
    </lineage>
</organism>
<feature type="compositionally biased region" description="Basic residues" evidence="2">
    <location>
        <begin position="338"/>
        <end position="358"/>
    </location>
</feature>